<reference evidence="2 3" key="1">
    <citation type="submission" date="2015-12" db="EMBL/GenBank/DDBJ databases">
        <title>The genome of Folsomia candida.</title>
        <authorList>
            <person name="Faddeeva A."/>
            <person name="Derks M.F."/>
            <person name="Anvar Y."/>
            <person name="Smit S."/>
            <person name="Van Straalen N."/>
            <person name="Roelofs D."/>
        </authorList>
    </citation>
    <scope>NUCLEOTIDE SEQUENCE [LARGE SCALE GENOMIC DNA]</scope>
    <source>
        <strain evidence="2 3">VU population</strain>
        <tissue evidence="2">Whole body</tissue>
    </source>
</reference>
<dbReference type="AlphaFoldDB" id="A0A226DSF9"/>
<sequence>MSGQPPQPLDRTSQARYQELQDENQQINESLRYHKDAIRKLKIRRENLKSQLDLLTSGWTEEEKLRQLLYIWVAKVKVRDWGHRPALLHRSVDRLSLDRPSVELWLVEWSSVLPLGI</sequence>
<feature type="coiled-coil region" evidence="1">
    <location>
        <begin position="17"/>
        <end position="58"/>
    </location>
</feature>
<comment type="caution">
    <text evidence="2">The sequence shown here is derived from an EMBL/GenBank/DDBJ whole genome shotgun (WGS) entry which is preliminary data.</text>
</comment>
<dbReference type="Proteomes" id="UP000198287">
    <property type="component" value="Unassembled WGS sequence"/>
</dbReference>
<keyword evidence="3" id="KW-1185">Reference proteome</keyword>
<name>A0A226DSF9_FOLCA</name>
<dbReference type="EMBL" id="LNIX01000012">
    <property type="protein sequence ID" value="OXA48153.1"/>
    <property type="molecule type" value="Genomic_DNA"/>
</dbReference>
<organism evidence="2 3">
    <name type="scientific">Folsomia candida</name>
    <name type="common">Springtail</name>
    <dbReference type="NCBI Taxonomy" id="158441"/>
    <lineage>
        <taxon>Eukaryota</taxon>
        <taxon>Metazoa</taxon>
        <taxon>Ecdysozoa</taxon>
        <taxon>Arthropoda</taxon>
        <taxon>Hexapoda</taxon>
        <taxon>Collembola</taxon>
        <taxon>Entomobryomorpha</taxon>
        <taxon>Isotomoidea</taxon>
        <taxon>Isotomidae</taxon>
        <taxon>Proisotominae</taxon>
        <taxon>Folsomia</taxon>
    </lineage>
</organism>
<protein>
    <submittedName>
        <fullName evidence="2">Uncharacterized protein</fullName>
    </submittedName>
</protein>
<evidence type="ECO:0000313" key="3">
    <source>
        <dbReference type="Proteomes" id="UP000198287"/>
    </source>
</evidence>
<evidence type="ECO:0000313" key="2">
    <source>
        <dbReference type="EMBL" id="OXA48153.1"/>
    </source>
</evidence>
<accession>A0A226DSF9</accession>
<gene>
    <name evidence="2" type="ORF">Fcan01_17331</name>
</gene>
<proteinExistence type="predicted"/>
<keyword evidence="1" id="KW-0175">Coiled coil</keyword>
<evidence type="ECO:0000256" key="1">
    <source>
        <dbReference type="SAM" id="Coils"/>
    </source>
</evidence>